<accession>A0A376DK22</accession>
<reference evidence="2 3" key="1">
    <citation type="submission" date="2018-06" db="EMBL/GenBank/DDBJ databases">
        <authorList>
            <consortium name="Pathogen Informatics"/>
            <person name="Doyle S."/>
        </authorList>
    </citation>
    <scope>NUCLEOTIDE SEQUENCE [LARGE SCALE GENOMIC DNA]</scope>
    <source>
        <strain evidence="2 3">NCTC12121</strain>
    </source>
</reference>
<evidence type="ECO:0000313" key="2">
    <source>
        <dbReference type="EMBL" id="STC90734.1"/>
    </source>
</evidence>
<dbReference type="InterPro" id="IPR022721">
    <property type="entry name" value="DUF3561"/>
</dbReference>
<keyword evidence="1" id="KW-0472">Membrane</keyword>
<dbReference type="Proteomes" id="UP000255248">
    <property type="component" value="Unassembled WGS sequence"/>
</dbReference>
<evidence type="ECO:0000256" key="1">
    <source>
        <dbReference type="SAM" id="Phobius"/>
    </source>
</evidence>
<feature type="transmembrane region" description="Helical" evidence="1">
    <location>
        <begin position="158"/>
        <end position="178"/>
    </location>
</feature>
<keyword evidence="1" id="KW-0812">Transmembrane</keyword>
<feature type="transmembrane region" description="Helical" evidence="1">
    <location>
        <begin position="97"/>
        <end position="120"/>
    </location>
</feature>
<dbReference type="NCBIfam" id="NF008001">
    <property type="entry name" value="PRK10726.1"/>
    <property type="match status" value="1"/>
</dbReference>
<protein>
    <submittedName>
        <fullName evidence="2">Inner membrane protein ygbE</fullName>
    </submittedName>
</protein>
<sequence length="183" mass="20393">MGECTGARDQQLVTNSNAQMLDVFRATVIIRAICQHDGRKGWHWASCARLTQPGVWRRGGRPATRLKTLLPQDTGMLMNAADRSADELSSAEYDEPAYAVSGGVAGFLFYWLAFALPFAVYGTNTLLFLLYTWPFFLALLPLSVLIGILLNRWLSGRLLFSLPLCALVVVTLFWQTFISLSGW</sequence>
<organism evidence="2 3">
    <name type="scientific">Edwardsiella hoshinae</name>
    <dbReference type="NCBI Taxonomy" id="93378"/>
    <lineage>
        <taxon>Bacteria</taxon>
        <taxon>Pseudomonadati</taxon>
        <taxon>Pseudomonadota</taxon>
        <taxon>Gammaproteobacteria</taxon>
        <taxon>Enterobacterales</taxon>
        <taxon>Hafniaceae</taxon>
        <taxon>Edwardsiella</taxon>
    </lineage>
</organism>
<dbReference type="Pfam" id="PF12084">
    <property type="entry name" value="DUF3561"/>
    <property type="match status" value="1"/>
</dbReference>
<feature type="transmembrane region" description="Helical" evidence="1">
    <location>
        <begin position="126"/>
        <end position="151"/>
    </location>
</feature>
<dbReference type="EMBL" id="UFXZ01000001">
    <property type="protein sequence ID" value="STC90734.1"/>
    <property type="molecule type" value="Genomic_DNA"/>
</dbReference>
<gene>
    <name evidence="2" type="primary">ygbE</name>
    <name evidence="2" type="ORF">NCTC12121_02741</name>
</gene>
<proteinExistence type="predicted"/>
<keyword evidence="1" id="KW-1133">Transmembrane helix</keyword>
<evidence type="ECO:0000313" key="3">
    <source>
        <dbReference type="Proteomes" id="UP000255248"/>
    </source>
</evidence>
<name>A0A376DK22_9GAMM</name>
<dbReference type="AlphaFoldDB" id="A0A376DK22"/>